<reference evidence="1 2" key="1">
    <citation type="submission" date="2019-07" db="EMBL/GenBank/DDBJ databases">
        <title>Whole genome shotgun sequence of Chitinophaga cymbidii NBRC 109752.</title>
        <authorList>
            <person name="Hosoyama A."/>
            <person name="Uohara A."/>
            <person name="Ohji S."/>
            <person name="Ichikawa N."/>
        </authorList>
    </citation>
    <scope>NUCLEOTIDE SEQUENCE [LARGE SCALE GENOMIC DNA]</scope>
    <source>
        <strain evidence="1 2">NBRC 109752</strain>
    </source>
</reference>
<dbReference type="RefSeq" id="WP_146860437.1">
    <property type="nucleotide sequence ID" value="NZ_BKAU01000001.1"/>
</dbReference>
<evidence type="ECO:0000313" key="1">
    <source>
        <dbReference type="EMBL" id="GEP95821.1"/>
    </source>
</evidence>
<organism evidence="1 2">
    <name type="scientific">Chitinophaga cymbidii</name>
    <dbReference type="NCBI Taxonomy" id="1096750"/>
    <lineage>
        <taxon>Bacteria</taxon>
        <taxon>Pseudomonadati</taxon>
        <taxon>Bacteroidota</taxon>
        <taxon>Chitinophagia</taxon>
        <taxon>Chitinophagales</taxon>
        <taxon>Chitinophagaceae</taxon>
        <taxon>Chitinophaga</taxon>
    </lineage>
</organism>
<sequence length="237" mass="27490">MDGRPWRRNAGIVLSPLDIQTVEIIAFFHYIGYPYPAYMNLTHEEIQKARRISRAIQEYLLSTGQKDARTPDIYSFLVRRGLIKADRHNGLFLRRFLNKLKHAGMLKLIPQCAHSLSASGQNEWHFYLASEDRAELSDIRTTGEDSQKHYAPKLSQDEIDQLIAKEAPLIDSLPKRTNAKFTSQELEIRKNYPRAYDPWTATEIDLMKRVFKQSNNIDAVATLLKRQPHIVKERLKS</sequence>
<dbReference type="AlphaFoldDB" id="A0A512RJD5"/>
<name>A0A512RJD5_9BACT</name>
<accession>A0A512RJD5</accession>
<gene>
    <name evidence="1" type="ORF">CCY01nite_20810</name>
</gene>
<dbReference type="OrthoDB" id="1440566at2"/>
<proteinExistence type="predicted"/>
<evidence type="ECO:0000313" key="2">
    <source>
        <dbReference type="Proteomes" id="UP000321436"/>
    </source>
</evidence>
<dbReference type="Proteomes" id="UP000321436">
    <property type="component" value="Unassembled WGS sequence"/>
</dbReference>
<protein>
    <submittedName>
        <fullName evidence="1">Uncharacterized protein</fullName>
    </submittedName>
</protein>
<keyword evidence="2" id="KW-1185">Reference proteome</keyword>
<dbReference type="EMBL" id="BKAU01000001">
    <property type="protein sequence ID" value="GEP95821.1"/>
    <property type="molecule type" value="Genomic_DNA"/>
</dbReference>
<comment type="caution">
    <text evidence="1">The sequence shown here is derived from an EMBL/GenBank/DDBJ whole genome shotgun (WGS) entry which is preliminary data.</text>
</comment>